<dbReference type="SMART" id="SM00409">
    <property type="entry name" value="IG"/>
    <property type="match status" value="5"/>
</dbReference>
<keyword evidence="3 12" id="KW-0812">Transmembrane</keyword>
<dbReference type="InterPro" id="IPR007110">
    <property type="entry name" value="Ig-like_dom"/>
</dbReference>
<dbReference type="Ensembl" id="ENSONIT00000063260.1">
    <property type="protein sequence ID" value="ENSONIP00000037399.1"/>
    <property type="gene ID" value="ENSONIG00000027230.1"/>
</dbReference>
<feature type="transmembrane region" description="Helical" evidence="12">
    <location>
        <begin position="581"/>
        <end position="601"/>
    </location>
</feature>
<dbReference type="SUPFAM" id="SSF48726">
    <property type="entry name" value="Immunoglobulin"/>
    <property type="match status" value="5"/>
</dbReference>
<dbReference type="PANTHER" id="PTHR25466:SF9">
    <property type="entry name" value="FIBRONECTIN TYPE-III DOMAIN-CONTAINING PROTEIN"/>
    <property type="match status" value="1"/>
</dbReference>
<dbReference type="GeneTree" id="ENSGT00940000165931"/>
<accession>A0A669BNT2</accession>
<dbReference type="InParanoid" id="A0A669BNT2"/>
<dbReference type="RefSeq" id="XP_005465954.1">
    <property type="nucleotide sequence ID" value="XM_005465897.4"/>
</dbReference>
<dbReference type="SMART" id="SM00406">
    <property type="entry name" value="IGv"/>
    <property type="match status" value="5"/>
</dbReference>
<keyword evidence="9" id="KW-0325">Glycoprotein</keyword>
<keyword evidence="16" id="KW-1185">Reference proteome</keyword>
<proteinExistence type="predicted"/>
<dbReference type="FunFam" id="2.60.40.10:FF:000142">
    <property type="entry name" value="V-set domain-containing T-cell activation inhibitor 1"/>
    <property type="match status" value="1"/>
</dbReference>
<feature type="domain" description="Ig-like" evidence="14">
    <location>
        <begin position="133"/>
        <end position="237"/>
    </location>
</feature>
<feature type="signal peptide" evidence="13">
    <location>
        <begin position="1"/>
        <end position="23"/>
    </location>
</feature>
<dbReference type="Pfam" id="PF07686">
    <property type="entry name" value="V-set"/>
    <property type="match status" value="5"/>
</dbReference>
<evidence type="ECO:0000256" key="12">
    <source>
        <dbReference type="SAM" id="Phobius"/>
    </source>
</evidence>
<feature type="chain" id="PRO_5025377376" evidence="13">
    <location>
        <begin position="24"/>
        <end position="627"/>
    </location>
</feature>
<evidence type="ECO:0000256" key="2">
    <source>
        <dbReference type="ARBA" id="ARBA00022475"/>
    </source>
</evidence>
<gene>
    <name evidence="15" type="primary">LOC102078149</name>
</gene>
<feature type="domain" description="Ig-like" evidence="14">
    <location>
        <begin position="461"/>
        <end position="554"/>
    </location>
</feature>
<dbReference type="GO" id="GO:0006955">
    <property type="term" value="P:immune response"/>
    <property type="evidence" value="ECO:0007669"/>
    <property type="project" value="TreeGrafter"/>
</dbReference>
<keyword evidence="5 12" id="KW-1133">Transmembrane helix</keyword>
<organism evidence="15 16">
    <name type="scientific">Oreochromis niloticus</name>
    <name type="common">Nile tilapia</name>
    <name type="synonym">Tilapia nilotica</name>
    <dbReference type="NCBI Taxonomy" id="8128"/>
    <lineage>
        <taxon>Eukaryota</taxon>
        <taxon>Metazoa</taxon>
        <taxon>Chordata</taxon>
        <taxon>Craniata</taxon>
        <taxon>Vertebrata</taxon>
        <taxon>Euteleostomi</taxon>
        <taxon>Actinopterygii</taxon>
        <taxon>Neopterygii</taxon>
        <taxon>Teleostei</taxon>
        <taxon>Neoteleostei</taxon>
        <taxon>Acanthomorphata</taxon>
        <taxon>Ovalentaria</taxon>
        <taxon>Cichlomorphae</taxon>
        <taxon>Cichliformes</taxon>
        <taxon>Cichlidae</taxon>
        <taxon>African cichlids</taxon>
        <taxon>Pseudocrenilabrinae</taxon>
        <taxon>Oreochromini</taxon>
        <taxon>Oreochromis</taxon>
    </lineage>
</organism>
<evidence type="ECO:0000256" key="6">
    <source>
        <dbReference type="ARBA" id="ARBA00023136"/>
    </source>
</evidence>
<keyword evidence="8" id="KW-0675">Receptor</keyword>
<evidence type="ECO:0000256" key="11">
    <source>
        <dbReference type="SAM" id="MobiDB-lite"/>
    </source>
</evidence>
<reference evidence="15" key="1">
    <citation type="submission" date="2025-08" db="UniProtKB">
        <authorList>
            <consortium name="Ensembl"/>
        </authorList>
    </citation>
    <scope>IDENTIFICATION</scope>
</reference>
<evidence type="ECO:0000256" key="3">
    <source>
        <dbReference type="ARBA" id="ARBA00022692"/>
    </source>
</evidence>
<feature type="domain" description="Ig-like" evidence="14">
    <location>
        <begin position="242"/>
        <end position="344"/>
    </location>
</feature>
<dbReference type="InterPro" id="IPR003599">
    <property type="entry name" value="Ig_sub"/>
</dbReference>
<dbReference type="InterPro" id="IPR051713">
    <property type="entry name" value="T-cell_Activation_Regulation"/>
</dbReference>
<dbReference type="GO" id="GO:0009897">
    <property type="term" value="C:external side of plasma membrane"/>
    <property type="evidence" value="ECO:0007669"/>
    <property type="project" value="TreeGrafter"/>
</dbReference>
<dbReference type="SMART" id="SM00408">
    <property type="entry name" value="IGc2"/>
    <property type="match status" value="5"/>
</dbReference>
<dbReference type="InterPro" id="IPR013106">
    <property type="entry name" value="Ig_V-set"/>
</dbReference>
<dbReference type="InterPro" id="IPR013783">
    <property type="entry name" value="Ig-like_fold"/>
</dbReference>
<dbReference type="Proteomes" id="UP000005207">
    <property type="component" value="Unplaced"/>
</dbReference>
<dbReference type="GO" id="GO:0031295">
    <property type="term" value="P:T cell costimulation"/>
    <property type="evidence" value="ECO:0007669"/>
    <property type="project" value="TreeGrafter"/>
</dbReference>
<feature type="region of interest" description="Disordered" evidence="11">
    <location>
        <begin position="607"/>
        <end position="627"/>
    </location>
</feature>
<dbReference type="KEGG" id="onl:102078149"/>
<dbReference type="GO" id="GO:0042102">
    <property type="term" value="P:positive regulation of T cell proliferation"/>
    <property type="evidence" value="ECO:0007669"/>
    <property type="project" value="TreeGrafter"/>
</dbReference>
<keyword evidence="10" id="KW-0393">Immunoglobulin domain</keyword>
<name>A0A669BNT2_ORENI</name>
<dbReference type="GO" id="GO:0007166">
    <property type="term" value="P:cell surface receptor signaling pathway"/>
    <property type="evidence" value="ECO:0007669"/>
    <property type="project" value="TreeGrafter"/>
</dbReference>
<dbReference type="Gene3D" id="2.60.40.10">
    <property type="entry name" value="Immunoglobulins"/>
    <property type="match status" value="5"/>
</dbReference>
<dbReference type="PIRSF" id="PIRSF000615">
    <property type="entry name" value="TyrPK_CSF1-R"/>
    <property type="match status" value="1"/>
</dbReference>
<evidence type="ECO:0000256" key="7">
    <source>
        <dbReference type="ARBA" id="ARBA00023157"/>
    </source>
</evidence>
<evidence type="ECO:0000313" key="16">
    <source>
        <dbReference type="Proteomes" id="UP000005207"/>
    </source>
</evidence>
<evidence type="ECO:0000256" key="8">
    <source>
        <dbReference type="ARBA" id="ARBA00023170"/>
    </source>
</evidence>
<reference evidence="15" key="2">
    <citation type="submission" date="2025-09" db="UniProtKB">
        <authorList>
            <consortium name="Ensembl"/>
        </authorList>
    </citation>
    <scope>IDENTIFICATION</scope>
</reference>
<dbReference type="AlphaFoldDB" id="A0A669BNT2"/>
<dbReference type="GO" id="GO:0042130">
    <property type="term" value="P:negative regulation of T cell proliferation"/>
    <property type="evidence" value="ECO:0007669"/>
    <property type="project" value="TreeGrafter"/>
</dbReference>
<evidence type="ECO:0000256" key="1">
    <source>
        <dbReference type="ARBA" id="ARBA00004251"/>
    </source>
</evidence>
<dbReference type="GeneID" id="102078149"/>
<comment type="subcellular location">
    <subcellularLocation>
        <location evidence="1">Cell membrane</location>
        <topology evidence="1">Single-pass type I membrane protein</topology>
    </subcellularLocation>
</comment>
<dbReference type="InterPro" id="IPR036179">
    <property type="entry name" value="Ig-like_dom_sf"/>
</dbReference>
<dbReference type="PANTHER" id="PTHR25466">
    <property type="entry name" value="T-LYMPHOCYTE ACTIVATION ANTIGEN"/>
    <property type="match status" value="1"/>
</dbReference>
<protein>
    <submittedName>
        <fullName evidence="15">Butyrophilin-like protein 2</fullName>
    </submittedName>
</protein>
<keyword evidence="7" id="KW-1015">Disulfide bond</keyword>
<evidence type="ECO:0000256" key="10">
    <source>
        <dbReference type="ARBA" id="ARBA00023319"/>
    </source>
</evidence>
<keyword evidence="2" id="KW-1003">Cell membrane</keyword>
<feature type="domain" description="Ig-like" evidence="14">
    <location>
        <begin position="350"/>
        <end position="441"/>
    </location>
</feature>
<keyword evidence="6 12" id="KW-0472">Membrane</keyword>
<dbReference type="GO" id="GO:0071222">
    <property type="term" value="P:cellular response to lipopolysaccharide"/>
    <property type="evidence" value="ECO:0007669"/>
    <property type="project" value="TreeGrafter"/>
</dbReference>
<evidence type="ECO:0000256" key="13">
    <source>
        <dbReference type="SAM" id="SignalP"/>
    </source>
</evidence>
<evidence type="ECO:0000256" key="9">
    <source>
        <dbReference type="ARBA" id="ARBA00023180"/>
    </source>
</evidence>
<keyword evidence="4 13" id="KW-0732">Signal</keyword>
<evidence type="ECO:0000259" key="14">
    <source>
        <dbReference type="PROSITE" id="PS50835"/>
    </source>
</evidence>
<evidence type="ECO:0000256" key="4">
    <source>
        <dbReference type="ARBA" id="ARBA00022729"/>
    </source>
</evidence>
<evidence type="ECO:0000313" key="15">
    <source>
        <dbReference type="Ensembl" id="ENSONIP00000037399.1"/>
    </source>
</evidence>
<dbReference type="PROSITE" id="PS50835">
    <property type="entry name" value="IG_LIKE"/>
    <property type="match status" value="5"/>
</dbReference>
<evidence type="ECO:0000256" key="5">
    <source>
        <dbReference type="ARBA" id="ARBA00022989"/>
    </source>
</evidence>
<sequence length="627" mass="70319">MSAVGVTLGSTLLFFSVFTVVSAVQINITTQSGQDVTLTCRVTNNITAVEWSRANLGQKNVFLYQDGGFVPNNQHQSYKNRVALRDRGMKGGDASLILKKATTADSGTYKCRVFLRETRSWKFTIINLRVDPPDQINIKAVSGQDVTLPCRVTNNITAVEWSRAGLGQKNLFLYQDGGFVPNNQHPSYKNRVALRDRGMKGGDASLIVKKVTTADTGTYKCRVKIAETGSWKYVTINLNVSPDQMNITAESGQDVTLPCQITNKISAVVWSRADLEPKNVFLYQDGRFVPNNQHPSYKNRVALRDRQMKGGDASLILKKVTTVDSGTYKCLFEIEETRSWKNITINLSVPLDHKIIPAESGQKVTLTCRAPNNSKRVKWSRADLRDKYVLLYQDGHLNPDNQHPSFKSRLTLQDRQMKNGDVSLILKDANTADSGTYMCRVFMEETRSWKLLINNYLIVVPPGQKMNIKAESGQNVTLPCQSSNINITGVKWMRSRMEGEYVLSYQNGNFERDNQDRSFKNRVDFLDIQMTDGNMSMIVNDLTPADSGTYMCGVFMEETRSWKYISYVRLSVTDRSGPTGGSVAVIIGVSAVVLVVGFLIYKRKRRSNTHDDPEDEQPLSPQELVGD</sequence>
<dbReference type="OrthoDB" id="9898017at2759"/>
<feature type="domain" description="Ig-like" evidence="14">
    <location>
        <begin position="19"/>
        <end position="113"/>
    </location>
</feature>
<dbReference type="InterPro" id="IPR003598">
    <property type="entry name" value="Ig_sub2"/>
</dbReference>